<dbReference type="Proteomes" id="UP000073604">
    <property type="component" value="Chromosome"/>
</dbReference>
<feature type="transmembrane region" description="Helical" evidence="7">
    <location>
        <begin position="235"/>
        <end position="254"/>
    </location>
</feature>
<keyword evidence="4 7" id="KW-1133">Transmembrane helix</keyword>
<dbReference type="PANTHER" id="PTHR42682:SF3">
    <property type="entry name" value="FORMATE HYDROGENLYASE SUBUNIT 3-RELATED"/>
    <property type="match status" value="1"/>
</dbReference>
<dbReference type="InterPro" id="IPR052175">
    <property type="entry name" value="ComplexI-like_HydComp"/>
</dbReference>
<keyword evidence="6 7" id="KW-0472">Membrane</keyword>
<feature type="transmembrane region" description="Helical" evidence="7">
    <location>
        <begin position="448"/>
        <end position="475"/>
    </location>
</feature>
<dbReference type="AlphaFoldDB" id="A0A142CX54"/>
<dbReference type="InterPro" id="IPR001750">
    <property type="entry name" value="ND/Mrp_TM"/>
</dbReference>
<dbReference type="EMBL" id="CP014750">
    <property type="protein sequence ID" value="AMQ19356.1"/>
    <property type="molecule type" value="Genomic_DNA"/>
</dbReference>
<evidence type="ECO:0000256" key="3">
    <source>
        <dbReference type="ARBA" id="ARBA00022692"/>
    </source>
</evidence>
<feature type="transmembrane region" description="Helical" evidence="7">
    <location>
        <begin position="365"/>
        <end position="386"/>
    </location>
</feature>
<evidence type="ECO:0000256" key="7">
    <source>
        <dbReference type="SAM" id="Phobius"/>
    </source>
</evidence>
<dbReference type="PANTHER" id="PTHR42682">
    <property type="entry name" value="HYDROGENASE-4 COMPONENT F"/>
    <property type="match status" value="1"/>
</dbReference>
<proteinExistence type="predicted"/>
<organism evidence="9 10">
    <name type="scientific">Thermococcus peptonophilus</name>
    <dbReference type="NCBI Taxonomy" id="53952"/>
    <lineage>
        <taxon>Archaea</taxon>
        <taxon>Methanobacteriati</taxon>
        <taxon>Methanobacteriota</taxon>
        <taxon>Thermococci</taxon>
        <taxon>Thermococcales</taxon>
        <taxon>Thermococcaceae</taxon>
        <taxon>Thermococcus</taxon>
    </lineage>
</organism>
<feature type="transmembrane region" description="Helical" evidence="7">
    <location>
        <begin position="128"/>
        <end position="147"/>
    </location>
</feature>
<feature type="domain" description="NADH:quinone oxidoreductase/Mrp antiporter transmembrane" evidence="8">
    <location>
        <begin position="122"/>
        <end position="418"/>
    </location>
</feature>
<protein>
    <submittedName>
        <fullName evidence="9">Sodium:proton antiporter</fullName>
    </submittedName>
</protein>
<feature type="transmembrane region" description="Helical" evidence="7">
    <location>
        <begin position="103"/>
        <end position="122"/>
    </location>
</feature>
<feature type="transmembrane region" description="Helical" evidence="7">
    <location>
        <begin position="201"/>
        <end position="223"/>
    </location>
</feature>
<feature type="transmembrane region" description="Helical" evidence="7">
    <location>
        <begin position="159"/>
        <end position="181"/>
    </location>
</feature>
<evidence type="ECO:0000256" key="1">
    <source>
        <dbReference type="ARBA" id="ARBA00004651"/>
    </source>
</evidence>
<name>A0A142CX54_9EURY</name>
<dbReference type="GeneID" id="27140757"/>
<evidence type="ECO:0000313" key="9">
    <source>
        <dbReference type="EMBL" id="AMQ19356.1"/>
    </source>
</evidence>
<dbReference type="GO" id="GO:0016491">
    <property type="term" value="F:oxidoreductase activity"/>
    <property type="evidence" value="ECO:0007669"/>
    <property type="project" value="UniProtKB-KW"/>
</dbReference>
<evidence type="ECO:0000313" key="10">
    <source>
        <dbReference type="Proteomes" id="UP000073604"/>
    </source>
</evidence>
<feature type="transmembrane region" description="Helical" evidence="7">
    <location>
        <begin position="307"/>
        <end position="330"/>
    </location>
</feature>
<feature type="transmembrane region" description="Helical" evidence="7">
    <location>
        <begin position="406"/>
        <end position="427"/>
    </location>
</feature>
<feature type="transmembrane region" description="Helical" evidence="7">
    <location>
        <begin position="73"/>
        <end position="94"/>
    </location>
</feature>
<feature type="transmembrane region" description="Helical" evidence="7">
    <location>
        <begin position="614"/>
        <end position="634"/>
    </location>
</feature>
<dbReference type="Pfam" id="PF00361">
    <property type="entry name" value="Proton_antipo_M"/>
    <property type="match status" value="1"/>
</dbReference>
<comment type="subcellular location">
    <subcellularLocation>
        <location evidence="1">Cell membrane</location>
        <topology evidence="1">Multi-pass membrane protein</topology>
    </subcellularLocation>
</comment>
<evidence type="ECO:0000256" key="5">
    <source>
        <dbReference type="ARBA" id="ARBA00023002"/>
    </source>
</evidence>
<keyword evidence="10" id="KW-1185">Reference proteome</keyword>
<keyword evidence="5" id="KW-0560">Oxidoreductase</keyword>
<keyword evidence="3 7" id="KW-0812">Transmembrane</keyword>
<reference evidence="10" key="1">
    <citation type="submission" date="2016-03" db="EMBL/GenBank/DDBJ databases">
        <authorList>
            <person name="Oger P.M."/>
        </authorList>
    </citation>
    <scope>NUCLEOTIDE SEQUENCE [LARGE SCALE GENOMIC DNA]</scope>
    <source>
        <strain evidence="10">OG-1</strain>
    </source>
</reference>
<keyword evidence="2" id="KW-1003">Cell membrane</keyword>
<evidence type="ECO:0000256" key="4">
    <source>
        <dbReference type="ARBA" id="ARBA00022989"/>
    </source>
</evidence>
<feature type="transmembrane region" description="Helical" evidence="7">
    <location>
        <begin position="33"/>
        <end position="53"/>
    </location>
</feature>
<dbReference type="KEGG" id="tpep:A0127_09375"/>
<evidence type="ECO:0000256" key="6">
    <source>
        <dbReference type="ARBA" id="ARBA00023136"/>
    </source>
</evidence>
<sequence>MIALTDASIISLALAFFALGAVAPLFKRNFRVSLPPAMIGSLLTLLAGAYGISREIEGEILFGLLKTEVKIESLNGFFMAFLGLVGLFVSLYFLHYDMKPRHLTFAVAYNGTLASAFLFLAADNLEKLTLSYELIAVFTLALFLSTVPKKGRITARNYIVLTQVFGIIPLLIATSLAYSAVGSVHGLTFEALRKNLGGLPVGVWLLYVLYLFPALVRSGVFPFHTWVPRVYQRLPSPLVPVFIALEGTGVYLSLRIFFETLPRSQVVGYVIAFLGTVSVFATLYSFKEIRLKTKFAYHSVMDVGVSYFALGSALVLSGELGTIALVGAILHTLYQALYKSAIFFGLGAIDHYGEEPNICSLRKLLKGHVITLLISLSAFSMAGVPPLAAFVSKWLIYEASFGTANVYLWAMGLTISFLGLFPLASILQVRRINRLLCKREVERGEIPLYIRSVTGIVALLGFLVAVFPLIVFPWIQHMVRELTGFEIESLSKTFFASPGMAIAVGLLIFSTYVGWRVGKIPTDRVSELLLIFYNMGDILRFTADFFLSEGKKAYLRYVLPVIKVVPKHELPLIRDYDDALDYPVRHLDEAMFMPLIRLFEKLARWGEERSPDMNALISGFAVALALLIILLGVVS</sequence>
<dbReference type="STRING" id="53952.A0127_09375"/>
<dbReference type="RefSeq" id="WP_062390610.1">
    <property type="nucleotide sequence ID" value="NZ_CP014750.1"/>
</dbReference>
<dbReference type="GO" id="GO:0005886">
    <property type="term" value="C:plasma membrane"/>
    <property type="evidence" value="ECO:0007669"/>
    <property type="project" value="UniProtKB-SubCell"/>
</dbReference>
<accession>A0A142CX54</accession>
<gene>
    <name evidence="9" type="ORF">A0127_09375</name>
</gene>
<evidence type="ECO:0000256" key="2">
    <source>
        <dbReference type="ARBA" id="ARBA00022475"/>
    </source>
</evidence>
<feature type="transmembrane region" description="Helical" evidence="7">
    <location>
        <begin position="6"/>
        <end position="26"/>
    </location>
</feature>
<feature type="transmembrane region" description="Helical" evidence="7">
    <location>
        <begin position="495"/>
        <end position="515"/>
    </location>
</feature>
<feature type="transmembrane region" description="Helical" evidence="7">
    <location>
        <begin position="266"/>
        <end position="286"/>
    </location>
</feature>
<evidence type="ECO:0000259" key="8">
    <source>
        <dbReference type="Pfam" id="PF00361"/>
    </source>
</evidence>